<reference evidence="1" key="1">
    <citation type="submission" date="2020-03" db="EMBL/GenBank/DDBJ databases">
        <title>The deep terrestrial virosphere.</title>
        <authorList>
            <person name="Holmfeldt K."/>
            <person name="Nilsson E."/>
            <person name="Simone D."/>
            <person name="Lopez-Fernandez M."/>
            <person name="Wu X."/>
            <person name="de Brujin I."/>
            <person name="Lundin D."/>
            <person name="Andersson A."/>
            <person name="Bertilsson S."/>
            <person name="Dopson M."/>
        </authorList>
    </citation>
    <scope>NUCLEOTIDE SEQUENCE</scope>
    <source>
        <strain evidence="1">MM171B00229</strain>
    </source>
</reference>
<evidence type="ECO:0000313" key="1">
    <source>
        <dbReference type="EMBL" id="QJB04595.1"/>
    </source>
</evidence>
<protein>
    <submittedName>
        <fullName evidence="1">Putative capsid protein</fullName>
    </submittedName>
</protein>
<accession>A0A6M3MGG8</accession>
<organism evidence="1">
    <name type="scientific">viral metagenome</name>
    <dbReference type="NCBI Taxonomy" id="1070528"/>
    <lineage>
        <taxon>unclassified sequences</taxon>
        <taxon>metagenomes</taxon>
        <taxon>organismal metagenomes</taxon>
    </lineage>
</organism>
<dbReference type="EMBL" id="MT143886">
    <property type="protein sequence ID" value="QJB04595.1"/>
    <property type="molecule type" value="Genomic_DNA"/>
</dbReference>
<dbReference type="AlphaFoldDB" id="A0A6M3MGG8"/>
<sequence>MSYSKSQGSLVVNKPSAGLAESEGLFTYDDVDTRMLYKEFQEGVQLYNEVEWGLMDQFIKKTNKESVRVWQRNMEFVTASEGYIESWQKTRAMEVAIPLEEFELGFAFTKRGIQDASANELKETQAEALAADQRLLAKRFFYRCLTPGGSTSSRGWWDGNMATSSIRGPPDWKGNTFTTGHNHFDATGSLDIALSDFSAIKKEIREHGYAGKLFMFMNSDQVEECENLAGWTAAMTPNSIIETVAKMGFEAVKQFQGLTLIQDDWIPSGYLMAVEGRVKPVTMREPLNPKARGLKLWEGPYTGYPLAESYYSHRFDMDIVHRGAGAIRYLGASWSTPTFTF</sequence>
<proteinExistence type="predicted"/>
<gene>
    <name evidence="1" type="ORF">MM171B00229_0011</name>
</gene>
<name>A0A6M3MGG8_9ZZZZ</name>